<dbReference type="InterPro" id="IPR045584">
    <property type="entry name" value="Pilin-like"/>
</dbReference>
<dbReference type="PANTHER" id="PTHR30093">
    <property type="entry name" value="GENERAL SECRETION PATHWAY PROTEIN G"/>
    <property type="match status" value="1"/>
</dbReference>
<proteinExistence type="predicted"/>
<dbReference type="Gene3D" id="3.30.700.10">
    <property type="entry name" value="Glycoprotein, Type 4 Pilin"/>
    <property type="match status" value="1"/>
</dbReference>
<dbReference type="AlphaFoldDB" id="A0A382QB62"/>
<evidence type="ECO:0008006" key="2">
    <source>
        <dbReference type="Google" id="ProtNLM"/>
    </source>
</evidence>
<sequence>IELLVVIAIIAILAGLLLPALAKAKEKARLTSCKNNLKQFGLSVIYFADDNENYFMHKQNWLDNNNNSDIEAGQMYKYLKSKDIYVCPTDRIALKRPGQWSNRRDFSYAITGPGGDDHTILSQHNSNCRKFSTWTDPSKSFTFMEEALDAPLNDGHIWPNQWDKLATRHRGSGDGYGINGKGNPRELSGLGCILMGDARVETWSKRKFKEYGDSKPNCRLWKPYGKVTQPSPP</sequence>
<reference evidence="1" key="1">
    <citation type="submission" date="2018-05" db="EMBL/GenBank/DDBJ databases">
        <authorList>
            <person name="Lanie J.A."/>
            <person name="Ng W.-L."/>
            <person name="Kazmierczak K.M."/>
            <person name="Andrzejewski T.M."/>
            <person name="Davidsen T.M."/>
            <person name="Wayne K.J."/>
            <person name="Tettelin H."/>
            <person name="Glass J.I."/>
            <person name="Rusch D."/>
            <person name="Podicherti R."/>
            <person name="Tsui H.-C.T."/>
            <person name="Winkler M.E."/>
        </authorList>
    </citation>
    <scope>NUCLEOTIDE SEQUENCE</scope>
</reference>
<dbReference type="PANTHER" id="PTHR30093:SF2">
    <property type="entry name" value="TYPE II SECRETION SYSTEM PROTEIN H"/>
    <property type="match status" value="1"/>
</dbReference>
<protein>
    <recommendedName>
        <fullName evidence="2">DUF1559 domain-containing protein</fullName>
    </recommendedName>
</protein>
<dbReference type="EMBL" id="UINC01113292">
    <property type="protein sequence ID" value="SVC82799.1"/>
    <property type="molecule type" value="Genomic_DNA"/>
</dbReference>
<feature type="non-terminal residue" evidence="1">
    <location>
        <position position="1"/>
    </location>
</feature>
<gene>
    <name evidence="1" type="ORF">METZ01_LOCUS335653</name>
</gene>
<dbReference type="SUPFAM" id="SSF54523">
    <property type="entry name" value="Pili subunits"/>
    <property type="match status" value="1"/>
</dbReference>
<accession>A0A382QB62</accession>
<evidence type="ECO:0000313" key="1">
    <source>
        <dbReference type="EMBL" id="SVC82799.1"/>
    </source>
</evidence>
<organism evidence="1">
    <name type="scientific">marine metagenome</name>
    <dbReference type="NCBI Taxonomy" id="408172"/>
    <lineage>
        <taxon>unclassified sequences</taxon>
        <taxon>metagenomes</taxon>
        <taxon>ecological metagenomes</taxon>
    </lineage>
</organism>
<name>A0A382QB62_9ZZZZ</name>